<reference evidence="1" key="1">
    <citation type="submission" date="2015-04" db="UniProtKB">
        <authorList>
            <consortium name="EnsemblPlants"/>
        </authorList>
    </citation>
    <scope>IDENTIFICATION</scope>
</reference>
<dbReference type="Gramene" id="OGLUM03G01110.1">
    <property type="protein sequence ID" value="OGLUM03G01110.1"/>
    <property type="gene ID" value="OGLUM03G01110"/>
</dbReference>
<dbReference type="HOGENOM" id="CLU_2403492_0_0_1"/>
<name>A0A0D9Z161_9ORYZ</name>
<accession>A0A0D9Z161</accession>
<evidence type="ECO:0000313" key="1">
    <source>
        <dbReference type="EnsemblPlants" id="OGLUM03G01110.1"/>
    </source>
</evidence>
<dbReference type="Proteomes" id="UP000026961">
    <property type="component" value="Chromosome 3"/>
</dbReference>
<organism evidence="1">
    <name type="scientific">Oryza glumipatula</name>
    <dbReference type="NCBI Taxonomy" id="40148"/>
    <lineage>
        <taxon>Eukaryota</taxon>
        <taxon>Viridiplantae</taxon>
        <taxon>Streptophyta</taxon>
        <taxon>Embryophyta</taxon>
        <taxon>Tracheophyta</taxon>
        <taxon>Spermatophyta</taxon>
        <taxon>Magnoliopsida</taxon>
        <taxon>Liliopsida</taxon>
        <taxon>Poales</taxon>
        <taxon>Poaceae</taxon>
        <taxon>BOP clade</taxon>
        <taxon>Oryzoideae</taxon>
        <taxon>Oryzeae</taxon>
        <taxon>Oryzinae</taxon>
        <taxon>Oryza</taxon>
    </lineage>
</organism>
<protein>
    <submittedName>
        <fullName evidence="1">Uncharacterized protein</fullName>
    </submittedName>
</protein>
<dbReference type="AlphaFoldDB" id="A0A0D9Z161"/>
<keyword evidence="2" id="KW-1185">Reference proteome</keyword>
<dbReference type="EnsemblPlants" id="OGLUM03G01110.1">
    <property type="protein sequence ID" value="OGLUM03G01110.1"/>
    <property type="gene ID" value="OGLUM03G01110"/>
</dbReference>
<proteinExistence type="predicted"/>
<reference evidence="1" key="2">
    <citation type="submission" date="2018-05" db="EMBL/GenBank/DDBJ databases">
        <title>OgluRS3 (Oryza glumaepatula Reference Sequence Version 3).</title>
        <authorList>
            <person name="Zhang J."/>
            <person name="Kudrna D."/>
            <person name="Lee S."/>
            <person name="Talag J."/>
            <person name="Welchert J."/>
            <person name="Wing R.A."/>
        </authorList>
    </citation>
    <scope>NUCLEOTIDE SEQUENCE [LARGE SCALE GENOMIC DNA]</scope>
</reference>
<evidence type="ECO:0000313" key="2">
    <source>
        <dbReference type="Proteomes" id="UP000026961"/>
    </source>
</evidence>
<sequence>MDGGAERSVLIIRGRLLGDALIALSNAGGCTCGGFKGRRLEEQRCPQVATLLGAYRMIPREVEWIMTVLNFDFSLLLDLCKKAQPMQPCEVL</sequence>